<name>A0A4Q2MAS6_9MICO</name>
<sequence length="140" mass="15265">MATVALTRSDFESTITEGGIVLVDYWAAWCGPCLQFGPIYDAAAEANPDIVFGKVDTEAEQELAQAMQITSIPTIMAFRDGIGLFAQAGVLPRHALDDLITQIRGLDMDEVRKEIGRAEAEREAERETEQTVESSALTES</sequence>
<keyword evidence="6" id="KW-1185">Reference proteome</keyword>
<evidence type="ECO:0000313" key="7">
    <source>
        <dbReference type="Proteomes" id="UP000581087"/>
    </source>
</evidence>
<dbReference type="EMBL" id="SDPM01000005">
    <property type="protein sequence ID" value="RXZ86170.1"/>
    <property type="molecule type" value="Genomic_DNA"/>
</dbReference>
<evidence type="ECO:0000313" key="6">
    <source>
        <dbReference type="Proteomes" id="UP000292686"/>
    </source>
</evidence>
<dbReference type="PANTHER" id="PTHR45663">
    <property type="entry name" value="GEO12009P1"/>
    <property type="match status" value="1"/>
</dbReference>
<feature type="region of interest" description="Disordered" evidence="2">
    <location>
        <begin position="117"/>
        <end position="140"/>
    </location>
</feature>
<dbReference type="OrthoDB" id="9790390at2"/>
<dbReference type="SUPFAM" id="SSF52833">
    <property type="entry name" value="Thioredoxin-like"/>
    <property type="match status" value="1"/>
</dbReference>
<evidence type="ECO:0000259" key="3">
    <source>
        <dbReference type="PROSITE" id="PS51352"/>
    </source>
</evidence>
<evidence type="ECO:0000313" key="5">
    <source>
        <dbReference type="EMBL" id="RXZ86170.1"/>
    </source>
</evidence>
<feature type="domain" description="Thioredoxin" evidence="3">
    <location>
        <begin position="1"/>
        <end position="105"/>
    </location>
</feature>
<comment type="caution">
    <text evidence="5">The sequence shown here is derived from an EMBL/GenBank/DDBJ whole genome shotgun (WGS) entry which is preliminary data.</text>
</comment>
<gene>
    <name evidence="4" type="ORF">BJ972_000338</name>
    <name evidence="5" type="ORF">ESP50_10360</name>
</gene>
<dbReference type="PROSITE" id="PS00194">
    <property type="entry name" value="THIOREDOXIN_1"/>
    <property type="match status" value="1"/>
</dbReference>
<dbReference type="Pfam" id="PF00085">
    <property type="entry name" value="Thioredoxin"/>
    <property type="match status" value="1"/>
</dbReference>
<evidence type="ECO:0000256" key="1">
    <source>
        <dbReference type="ARBA" id="ARBA00023157"/>
    </source>
</evidence>
<protein>
    <submittedName>
        <fullName evidence="5">Thiol reductase thioredoxin</fullName>
    </submittedName>
    <submittedName>
        <fullName evidence="4">Thioredoxin 1</fullName>
    </submittedName>
</protein>
<dbReference type="GO" id="GO:0015035">
    <property type="term" value="F:protein-disulfide reductase activity"/>
    <property type="evidence" value="ECO:0007669"/>
    <property type="project" value="TreeGrafter"/>
</dbReference>
<reference evidence="4 7" key="2">
    <citation type="submission" date="2020-07" db="EMBL/GenBank/DDBJ databases">
        <title>Sequencing the genomes of 1000 actinobacteria strains.</title>
        <authorList>
            <person name="Klenk H.-P."/>
        </authorList>
    </citation>
    <scope>NUCLEOTIDE SEQUENCE [LARGE SCALE GENOMIC DNA]</scope>
    <source>
        <strain evidence="4 7">DSM 23870</strain>
    </source>
</reference>
<dbReference type="PROSITE" id="PS51352">
    <property type="entry name" value="THIOREDOXIN_2"/>
    <property type="match status" value="1"/>
</dbReference>
<proteinExistence type="predicted"/>
<dbReference type="InterPro" id="IPR017937">
    <property type="entry name" value="Thioredoxin_CS"/>
</dbReference>
<dbReference type="PRINTS" id="PR00421">
    <property type="entry name" value="THIOREDOXIN"/>
</dbReference>
<dbReference type="InterPro" id="IPR013766">
    <property type="entry name" value="Thioredoxin_domain"/>
</dbReference>
<evidence type="ECO:0000313" key="4">
    <source>
        <dbReference type="EMBL" id="NYD65819.1"/>
    </source>
</evidence>
<dbReference type="AlphaFoldDB" id="A0A4Q2MAS6"/>
<dbReference type="GO" id="GO:0005829">
    <property type="term" value="C:cytosol"/>
    <property type="evidence" value="ECO:0007669"/>
    <property type="project" value="TreeGrafter"/>
</dbReference>
<feature type="compositionally biased region" description="Basic and acidic residues" evidence="2">
    <location>
        <begin position="117"/>
        <end position="129"/>
    </location>
</feature>
<organism evidence="5 6">
    <name type="scientific">Agromyces atrinae</name>
    <dbReference type="NCBI Taxonomy" id="592376"/>
    <lineage>
        <taxon>Bacteria</taxon>
        <taxon>Bacillati</taxon>
        <taxon>Actinomycetota</taxon>
        <taxon>Actinomycetes</taxon>
        <taxon>Micrococcales</taxon>
        <taxon>Microbacteriaceae</taxon>
        <taxon>Agromyces</taxon>
    </lineage>
</organism>
<evidence type="ECO:0000256" key="2">
    <source>
        <dbReference type="SAM" id="MobiDB-lite"/>
    </source>
</evidence>
<dbReference type="CDD" id="cd02947">
    <property type="entry name" value="TRX_family"/>
    <property type="match status" value="1"/>
</dbReference>
<reference evidence="5 6" key="1">
    <citation type="submission" date="2019-01" db="EMBL/GenBank/DDBJ databases">
        <title>Agromyces.</title>
        <authorList>
            <person name="Li J."/>
        </authorList>
    </citation>
    <scope>NUCLEOTIDE SEQUENCE [LARGE SCALE GENOMIC DNA]</scope>
    <source>
        <strain evidence="5 6">DSM 23870</strain>
    </source>
</reference>
<accession>A0A4Q2MAS6</accession>
<keyword evidence="1" id="KW-1015">Disulfide bond</keyword>
<dbReference type="PANTHER" id="PTHR45663:SF40">
    <property type="entry name" value="THIOREDOXIN 2"/>
    <property type="match status" value="1"/>
</dbReference>
<feature type="compositionally biased region" description="Polar residues" evidence="2">
    <location>
        <begin position="131"/>
        <end position="140"/>
    </location>
</feature>
<dbReference type="Gene3D" id="3.40.30.10">
    <property type="entry name" value="Glutaredoxin"/>
    <property type="match status" value="1"/>
</dbReference>
<dbReference type="InterPro" id="IPR036249">
    <property type="entry name" value="Thioredoxin-like_sf"/>
</dbReference>
<dbReference type="RefSeq" id="WP_129174849.1">
    <property type="nucleotide sequence ID" value="NZ_JACCBI010000001.1"/>
</dbReference>
<dbReference type="EMBL" id="JACCBI010000001">
    <property type="protein sequence ID" value="NYD65819.1"/>
    <property type="molecule type" value="Genomic_DNA"/>
</dbReference>
<dbReference type="Proteomes" id="UP000292686">
    <property type="component" value="Unassembled WGS sequence"/>
</dbReference>
<dbReference type="Proteomes" id="UP000581087">
    <property type="component" value="Unassembled WGS sequence"/>
</dbReference>
<dbReference type="FunFam" id="3.40.30.10:FF:000155">
    <property type="entry name" value="Thioredoxin"/>
    <property type="match status" value="1"/>
</dbReference>